<evidence type="ECO:0000259" key="8">
    <source>
        <dbReference type="Pfam" id="PF14823"/>
    </source>
</evidence>
<comment type="catalytic activity">
    <reaction evidence="6">
        <text>precorrin-2 + NAD(+) = sirohydrochlorin + NADH + 2 H(+)</text>
        <dbReference type="Rhea" id="RHEA:15613"/>
        <dbReference type="ChEBI" id="CHEBI:15378"/>
        <dbReference type="ChEBI" id="CHEBI:57540"/>
        <dbReference type="ChEBI" id="CHEBI:57945"/>
        <dbReference type="ChEBI" id="CHEBI:58351"/>
        <dbReference type="ChEBI" id="CHEBI:58827"/>
        <dbReference type="EC" id="1.3.1.76"/>
    </reaction>
</comment>
<dbReference type="PANTHER" id="PTHR35330">
    <property type="entry name" value="SIROHEME BIOSYNTHESIS PROTEIN MET8"/>
    <property type="match status" value="1"/>
</dbReference>
<dbReference type="Gene3D" id="3.30.160.110">
    <property type="entry name" value="Siroheme synthase, domain 2"/>
    <property type="match status" value="1"/>
</dbReference>
<evidence type="ECO:0000313" key="11">
    <source>
        <dbReference type="Proteomes" id="UP000193467"/>
    </source>
</evidence>
<dbReference type="AlphaFoldDB" id="A0A1Y2DDR6"/>
<dbReference type="InterPro" id="IPR028161">
    <property type="entry name" value="Met8-like"/>
</dbReference>
<feature type="domain" description="Siroheme synthase central" evidence="9">
    <location>
        <begin position="147"/>
        <end position="172"/>
    </location>
</feature>
<dbReference type="Gene3D" id="1.10.3280.10">
    <property type="entry name" value="Siroheme synthase, domain 3"/>
    <property type="match status" value="1"/>
</dbReference>
<dbReference type="SUPFAM" id="SSF51735">
    <property type="entry name" value="NAD(P)-binding Rossmann-fold domains"/>
    <property type="match status" value="1"/>
</dbReference>
<evidence type="ECO:0000256" key="5">
    <source>
        <dbReference type="ARBA" id="ARBA00023244"/>
    </source>
</evidence>
<evidence type="ECO:0000256" key="1">
    <source>
        <dbReference type="ARBA" id="ARBA00005010"/>
    </source>
</evidence>
<dbReference type="PANTHER" id="PTHR35330:SF1">
    <property type="entry name" value="SIROHEME BIOSYNTHESIS PROTEIN MET8"/>
    <property type="match status" value="1"/>
</dbReference>
<reference evidence="10 11" key="1">
    <citation type="submission" date="2016-07" db="EMBL/GenBank/DDBJ databases">
        <title>Pervasive Adenine N6-methylation of Active Genes in Fungi.</title>
        <authorList>
            <consortium name="DOE Joint Genome Institute"/>
            <person name="Mondo S.J."/>
            <person name="Dannebaum R.O."/>
            <person name="Kuo R.C."/>
            <person name="Labutti K."/>
            <person name="Haridas S."/>
            <person name="Kuo A."/>
            <person name="Salamov A."/>
            <person name="Ahrendt S.R."/>
            <person name="Lipzen A."/>
            <person name="Sullivan W."/>
            <person name="Andreopoulos W.B."/>
            <person name="Clum A."/>
            <person name="Lindquist E."/>
            <person name="Daum C."/>
            <person name="Ramamoorthy G.K."/>
            <person name="Gryganskyi A."/>
            <person name="Culley D."/>
            <person name="Magnuson J.K."/>
            <person name="James T.Y."/>
            <person name="O'Malley M.A."/>
            <person name="Stajich J.E."/>
            <person name="Spatafora J.W."/>
            <person name="Visel A."/>
            <person name="Grigoriev I.V."/>
        </authorList>
    </citation>
    <scope>NUCLEOTIDE SEQUENCE [LARGE SCALE GENOMIC DNA]</scope>
    <source>
        <strain evidence="10 11">62-1032</strain>
    </source>
</reference>
<protein>
    <recommendedName>
        <fullName evidence="2">precorrin-2 dehydrogenase</fullName>
        <ecNumber evidence="2">1.3.1.76</ecNumber>
    </recommendedName>
</protein>
<proteinExistence type="predicted"/>
<dbReference type="InterPro" id="IPR028162">
    <property type="entry name" value="Met8_C"/>
</dbReference>
<sequence length="308" mass="32992">MSTKTEEFPAIQPGASLIIAWQIKNKRALVVGGGAVAAGRLSALLNANALVTLVAPSSNLSPEVASRIADVSLTTPSSEGATPSLTYIDRVFAGESDLEGMEMVLTAIDEIGLSSRICEMCRTRRIPVNVADVPPECDFYFGSIVRRGPLQIMVSTGGKGPRIANRVRRAIEGTLPDRVGDAIESVGTLRSELRKVANGKDKATIERRMDWMVRVCDKWSLAELAEMDERMRQEVLDGWEDNVAKGYWDVNAGVLGKAASALGLGKCPARDSPDGKASRCPFVLTSSGFLLGLTAGVVATAAVMRRWN</sequence>
<feature type="transmembrane region" description="Helical" evidence="7">
    <location>
        <begin position="282"/>
        <end position="304"/>
    </location>
</feature>
<dbReference type="InterPro" id="IPR006367">
    <property type="entry name" value="Sirohaem_synthase_N"/>
</dbReference>
<dbReference type="NCBIfam" id="TIGR01470">
    <property type="entry name" value="cysG_Nterm"/>
    <property type="match status" value="1"/>
</dbReference>
<dbReference type="GO" id="GO:0019354">
    <property type="term" value="P:siroheme biosynthetic process"/>
    <property type="evidence" value="ECO:0007669"/>
    <property type="project" value="UniProtKB-UniPathway"/>
</dbReference>
<dbReference type="OrthoDB" id="1721126at2759"/>
<evidence type="ECO:0000313" key="10">
    <source>
        <dbReference type="EMBL" id="ORY57410.1"/>
    </source>
</evidence>
<evidence type="ECO:0000256" key="2">
    <source>
        <dbReference type="ARBA" id="ARBA00012400"/>
    </source>
</evidence>
<dbReference type="InParanoid" id="A0A1Y2DDR6"/>
<keyword evidence="7" id="KW-0472">Membrane</keyword>
<dbReference type="FunCoup" id="A0A1Y2DDR6">
    <property type="interactions" value="106"/>
</dbReference>
<keyword evidence="11" id="KW-1185">Reference proteome</keyword>
<evidence type="ECO:0000256" key="4">
    <source>
        <dbReference type="ARBA" id="ARBA00023027"/>
    </source>
</evidence>
<feature type="domain" description="Siroheme biosynthesis protein Met8 C-terminal" evidence="8">
    <location>
        <begin position="176"/>
        <end position="242"/>
    </location>
</feature>
<dbReference type="InterPro" id="IPR028281">
    <property type="entry name" value="Sirohaem_synthase_central"/>
</dbReference>
<dbReference type="Pfam" id="PF14824">
    <property type="entry name" value="Sirohm_synth_M"/>
    <property type="match status" value="1"/>
</dbReference>
<dbReference type="EC" id="1.3.1.76" evidence="2"/>
<keyword evidence="3" id="KW-0560">Oxidoreductase</keyword>
<dbReference type="GO" id="GO:0043115">
    <property type="term" value="F:precorrin-2 dehydrogenase activity"/>
    <property type="evidence" value="ECO:0007669"/>
    <property type="project" value="UniProtKB-EC"/>
</dbReference>
<keyword evidence="5" id="KW-0627">Porphyrin biosynthesis</keyword>
<dbReference type="Pfam" id="PF14823">
    <property type="entry name" value="Sirohm_synth_C"/>
    <property type="match status" value="1"/>
</dbReference>
<dbReference type="EMBL" id="MCGR01000082">
    <property type="protein sequence ID" value="ORY57410.1"/>
    <property type="molecule type" value="Genomic_DNA"/>
</dbReference>
<keyword evidence="7" id="KW-0812">Transmembrane</keyword>
<evidence type="ECO:0000256" key="7">
    <source>
        <dbReference type="SAM" id="Phobius"/>
    </source>
</evidence>
<dbReference type="InterPro" id="IPR036291">
    <property type="entry name" value="NAD(P)-bd_dom_sf"/>
</dbReference>
<accession>A0A1Y2DDR6</accession>
<dbReference type="STRING" id="106004.A0A1Y2DDR6"/>
<dbReference type="SUPFAM" id="SSF75615">
    <property type="entry name" value="Siroheme synthase middle domains-like"/>
    <property type="match status" value="1"/>
</dbReference>
<dbReference type="Pfam" id="PF13241">
    <property type="entry name" value="NAD_binding_7"/>
    <property type="match status" value="1"/>
</dbReference>
<evidence type="ECO:0000259" key="9">
    <source>
        <dbReference type="Pfam" id="PF14824"/>
    </source>
</evidence>
<name>A0A1Y2DDR6_9BASI</name>
<comment type="caution">
    <text evidence="10">The sequence shown here is derived from an EMBL/GenBank/DDBJ whole genome shotgun (WGS) entry which is preliminary data.</text>
</comment>
<evidence type="ECO:0000256" key="3">
    <source>
        <dbReference type="ARBA" id="ARBA00023002"/>
    </source>
</evidence>
<gene>
    <name evidence="10" type="ORF">BCR35DRAFT_211268</name>
</gene>
<keyword evidence="7" id="KW-1133">Transmembrane helix</keyword>
<evidence type="ECO:0000256" key="6">
    <source>
        <dbReference type="ARBA" id="ARBA00047561"/>
    </source>
</evidence>
<dbReference type="GO" id="GO:0004325">
    <property type="term" value="F:ferrochelatase activity"/>
    <property type="evidence" value="ECO:0007669"/>
    <property type="project" value="InterPro"/>
</dbReference>
<dbReference type="Proteomes" id="UP000193467">
    <property type="component" value="Unassembled WGS sequence"/>
</dbReference>
<dbReference type="UniPathway" id="UPA00262">
    <property type="reaction ID" value="UER00222"/>
</dbReference>
<comment type="pathway">
    <text evidence="1">Porphyrin-containing compound metabolism; siroheme biosynthesis; sirohydrochlorin from precorrin-2: step 1/1.</text>
</comment>
<keyword evidence="4" id="KW-0520">NAD</keyword>
<organism evidence="10 11">
    <name type="scientific">Leucosporidium creatinivorum</name>
    <dbReference type="NCBI Taxonomy" id="106004"/>
    <lineage>
        <taxon>Eukaryota</taxon>
        <taxon>Fungi</taxon>
        <taxon>Dikarya</taxon>
        <taxon>Basidiomycota</taxon>
        <taxon>Pucciniomycotina</taxon>
        <taxon>Microbotryomycetes</taxon>
        <taxon>Leucosporidiales</taxon>
        <taxon>Leucosporidium</taxon>
    </lineage>
</organism>
<dbReference type="Gene3D" id="3.40.50.720">
    <property type="entry name" value="NAD(P)-binding Rossmann-like Domain"/>
    <property type="match status" value="1"/>
</dbReference>